<protein>
    <submittedName>
        <fullName evidence="1">Uncharacterized protein</fullName>
    </submittedName>
</protein>
<evidence type="ECO:0000313" key="1">
    <source>
        <dbReference type="EMBL" id="GHO46769.1"/>
    </source>
</evidence>
<evidence type="ECO:0000313" key="2">
    <source>
        <dbReference type="Proteomes" id="UP000612362"/>
    </source>
</evidence>
<dbReference type="Proteomes" id="UP000612362">
    <property type="component" value="Unassembled WGS sequence"/>
</dbReference>
<gene>
    <name evidence="1" type="ORF">KSX_49320</name>
</gene>
<comment type="caution">
    <text evidence="1">The sequence shown here is derived from an EMBL/GenBank/DDBJ whole genome shotgun (WGS) entry which is preliminary data.</text>
</comment>
<reference evidence="1" key="1">
    <citation type="submission" date="2020-10" db="EMBL/GenBank/DDBJ databases">
        <title>Taxonomic study of unclassified bacteria belonging to the class Ktedonobacteria.</title>
        <authorList>
            <person name="Yabe S."/>
            <person name="Wang C.M."/>
            <person name="Zheng Y."/>
            <person name="Sakai Y."/>
            <person name="Cavaletti L."/>
            <person name="Monciardini P."/>
            <person name="Donadio S."/>
        </authorList>
    </citation>
    <scope>NUCLEOTIDE SEQUENCE</scope>
    <source>
        <strain evidence="1">SOSP1-1</strain>
    </source>
</reference>
<dbReference type="AlphaFoldDB" id="A0A8J3HZV4"/>
<proteinExistence type="predicted"/>
<name>A0A8J3HZV4_9CHLR</name>
<sequence>MDTDTCERAYRSHLASRLRGLCITHEENGTSLLSGIVKDQAALYGALLKVRALSVSLLALESMPNDPISSAQQDERIR</sequence>
<keyword evidence="2" id="KW-1185">Reference proteome</keyword>
<organism evidence="1 2">
    <name type="scientific">Ktedonospora formicarum</name>
    <dbReference type="NCBI Taxonomy" id="2778364"/>
    <lineage>
        <taxon>Bacteria</taxon>
        <taxon>Bacillati</taxon>
        <taxon>Chloroflexota</taxon>
        <taxon>Ktedonobacteria</taxon>
        <taxon>Ktedonobacterales</taxon>
        <taxon>Ktedonobacteraceae</taxon>
        <taxon>Ktedonospora</taxon>
    </lineage>
</organism>
<accession>A0A8J3HZV4</accession>
<dbReference type="EMBL" id="BNJF01000002">
    <property type="protein sequence ID" value="GHO46769.1"/>
    <property type="molecule type" value="Genomic_DNA"/>
</dbReference>